<evidence type="ECO:0000313" key="3">
    <source>
        <dbReference type="Proteomes" id="UP000464374"/>
    </source>
</evidence>
<reference evidence="2 3" key="1">
    <citation type="submission" date="2020-01" db="EMBL/GenBank/DDBJ databases">
        <title>Complete genome sequence of a human oral phylogroup 1 Treponema sp. strain ATCC 700766, originally isolated from periodontitis dental plaque.</title>
        <authorList>
            <person name="Chan Y."/>
            <person name="Huo Y.-B."/>
            <person name="Yu X.-L."/>
            <person name="Zeng H."/>
            <person name="Leung W.-K."/>
            <person name="Watt R.M."/>
        </authorList>
    </citation>
    <scope>NUCLEOTIDE SEQUENCE [LARGE SCALE GENOMIC DNA]</scope>
    <source>
        <strain evidence="2 3">OMZ 804</strain>
    </source>
</reference>
<dbReference type="Pfam" id="PF13189">
    <property type="entry name" value="Cytidylate_kin2"/>
    <property type="match status" value="1"/>
</dbReference>
<organism evidence="2 3">
    <name type="scientific">Treponema vincentii</name>
    <dbReference type="NCBI Taxonomy" id="69710"/>
    <lineage>
        <taxon>Bacteria</taxon>
        <taxon>Pseudomonadati</taxon>
        <taxon>Spirochaetota</taxon>
        <taxon>Spirochaetia</taxon>
        <taxon>Spirochaetales</taxon>
        <taxon>Treponemataceae</taxon>
        <taxon>Treponema</taxon>
    </lineage>
</organism>
<accession>A0A6P1Y2V1</accession>
<dbReference type="RefSeq" id="WP_162664012.1">
    <property type="nucleotide sequence ID" value="NZ_CP048020.1"/>
</dbReference>
<feature type="domain" description="BON" evidence="1">
    <location>
        <begin position="209"/>
        <end position="266"/>
    </location>
</feature>
<evidence type="ECO:0000259" key="1">
    <source>
        <dbReference type="Pfam" id="PF04972"/>
    </source>
</evidence>
<evidence type="ECO:0000313" key="2">
    <source>
        <dbReference type="EMBL" id="QHX43699.1"/>
    </source>
</evidence>
<dbReference type="AlphaFoldDB" id="A0A6P1Y2V1"/>
<sequence length="273" mass="30602">MAIITISRQIASYGDETALELAKSLGYEFIDKKDLEKDLLDKGISKESLAHYDERKPGFWASLSRNRDSYFDYLREIVYGYALKGNSIFIGRGGFALLRGIPGCYAVRLVASDDVRIGRLMKEFDWSEKKARALMAESDANREGFHRCFFDMKPEDPTHYHLVINTDFATAPLAASIITHACKEAILPAEEQEGLKRIAELLLGQRIVNVIAFKEELPIYFLDAEVSDTQIILHGVADSVACIDRAIKIAEGLAQGRSVSTQISIVNEYKPYP</sequence>
<dbReference type="Pfam" id="PF04972">
    <property type="entry name" value="BON"/>
    <property type="match status" value="1"/>
</dbReference>
<dbReference type="Gene3D" id="3.40.50.300">
    <property type="entry name" value="P-loop containing nucleotide triphosphate hydrolases"/>
    <property type="match status" value="1"/>
</dbReference>
<protein>
    <submittedName>
        <fullName evidence="2">Phospholipid-binding protein</fullName>
    </submittedName>
</protein>
<dbReference type="InterPro" id="IPR007055">
    <property type="entry name" value="BON_dom"/>
</dbReference>
<dbReference type="KEGG" id="trz:GWP43_09905"/>
<dbReference type="InterPro" id="IPR027417">
    <property type="entry name" value="P-loop_NTPase"/>
</dbReference>
<dbReference type="Proteomes" id="UP000464374">
    <property type="component" value="Chromosome"/>
</dbReference>
<dbReference type="EMBL" id="CP048020">
    <property type="protein sequence ID" value="QHX43699.1"/>
    <property type="molecule type" value="Genomic_DNA"/>
</dbReference>
<gene>
    <name evidence="2" type="ORF">GWP43_09905</name>
</gene>
<proteinExistence type="predicted"/>
<name>A0A6P1Y2V1_9SPIR</name>